<proteinExistence type="predicted"/>
<gene>
    <name evidence="1" type="ORF">CWI36_1150p0010</name>
</gene>
<protein>
    <submittedName>
        <fullName evidence="1">Uncharacterized protein</fullName>
    </submittedName>
</protein>
<comment type="caution">
    <text evidence="1">The sequence shown here is derived from an EMBL/GenBank/DDBJ whole genome shotgun (WGS) entry which is preliminary data.</text>
</comment>
<accession>A0A4Q9L485</accession>
<dbReference type="VEuPathDB" id="MicrosporidiaDB:CWI36_1150p0010"/>
<evidence type="ECO:0000313" key="1">
    <source>
        <dbReference type="EMBL" id="TBU02274.1"/>
    </source>
</evidence>
<evidence type="ECO:0000313" key="2">
    <source>
        <dbReference type="Proteomes" id="UP000291404"/>
    </source>
</evidence>
<reference evidence="1 2" key="1">
    <citation type="submission" date="2017-12" db="EMBL/GenBank/DDBJ databases">
        <authorList>
            <person name="Pombert J.-F."/>
            <person name="Haag K.L."/>
            <person name="Ebert D."/>
        </authorList>
    </citation>
    <scope>NUCLEOTIDE SEQUENCE [LARGE SCALE GENOMIC DNA]</scope>
    <source>
        <strain evidence="1">BE-OM-2</strain>
    </source>
</reference>
<keyword evidence="2" id="KW-1185">Reference proteome</keyword>
<sequence length="72" mass="8285">MEYKSTYGIKECIETNSSEFSRSIRLVEGITEGGQDSYRAVVLKINEYEITGNIDRGAFLTRKYIKPSLDWN</sequence>
<organism evidence="1 2">
    <name type="scientific">Hamiltosporidium magnivora</name>
    <dbReference type="NCBI Taxonomy" id="148818"/>
    <lineage>
        <taxon>Eukaryota</taxon>
        <taxon>Fungi</taxon>
        <taxon>Fungi incertae sedis</taxon>
        <taxon>Microsporidia</taxon>
        <taxon>Dubosqiidae</taxon>
        <taxon>Hamiltosporidium</taxon>
    </lineage>
</organism>
<dbReference type="EMBL" id="PITI01001150">
    <property type="protein sequence ID" value="TBU02274.1"/>
    <property type="molecule type" value="Genomic_DNA"/>
</dbReference>
<dbReference type="AlphaFoldDB" id="A0A4Q9L485"/>
<name>A0A4Q9L485_9MICR</name>
<dbReference type="Proteomes" id="UP000291404">
    <property type="component" value="Unassembled WGS sequence"/>
</dbReference>